<sequence length="76" mass="8242">MHVCNKCAKYLNATALCASPVASSGRCGSVGSKHFNVLSFPFVYHSACKITSAYKGKWEEASGGVKNKTKENRKKK</sequence>
<evidence type="ECO:0000313" key="1">
    <source>
        <dbReference type="EMBL" id="KOF94093.1"/>
    </source>
</evidence>
<dbReference type="AlphaFoldDB" id="A0A0L8HXX8"/>
<name>A0A0L8HXX8_OCTBM</name>
<reference evidence="1" key="1">
    <citation type="submission" date="2015-07" db="EMBL/GenBank/DDBJ databases">
        <title>MeaNS - Measles Nucleotide Surveillance Program.</title>
        <authorList>
            <person name="Tran T."/>
            <person name="Druce J."/>
        </authorList>
    </citation>
    <scope>NUCLEOTIDE SEQUENCE</scope>
    <source>
        <strain evidence="1">UCB-OBI-ISO-001</strain>
        <tissue evidence="1">Gonad</tissue>
    </source>
</reference>
<organism evidence="1">
    <name type="scientific">Octopus bimaculoides</name>
    <name type="common">California two-spotted octopus</name>
    <dbReference type="NCBI Taxonomy" id="37653"/>
    <lineage>
        <taxon>Eukaryota</taxon>
        <taxon>Metazoa</taxon>
        <taxon>Spiralia</taxon>
        <taxon>Lophotrochozoa</taxon>
        <taxon>Mollusca</taxon>
        <taxon>Cephalopoda</taxon>
        <taxon>Coleoidea</taxon>
        <taxon>Octopodiformes</taxon>
        <taxon>Octopoda</taxon>
        <taxon>Incirrata</taxon>
        <taxon>Octopodidae</taxon>
        <taxon>Octopus</taxon>
    </lineage>
</organism>
<protein>
    <submittedName>
        <fullName evidence="1">Uncharacterized protein</fullName>
    </submittedName>
</protein>
<gene>
    <name evidence="1" type="ORF">OCBIM_22002771mg</name>
</gene>
<proteinExistence type="predicted"/>
<accession>A0A0L8HXX8</accession>
<dbReference type="EMBL" id="KQ417034">
    <property type="protein sequence ID" value="KOF94093.1"/>
    <property type="molecule type" value="Genomic_DNA"/>
</dbReference>